<dbReference type="InterPro" id="IPR050682">
    <property type="entry name" value="ModA/WtpA"/>
</dbReference>
<dbReference type="InterPro" id="IPR005950">
    <property type="entry name" value="ModA"/>
</dbReference>
<evidence type="ECO:0000256" key="4">
    <source>
        <dbReference type="PIRSR" id="PIRSR004846-1"/>
    </source>
</evidence>
<name>J2IDL9_9ALTE</name>
<dbReference type="GO" id="GO:0046872">
    <property type="term" value="F:metal ion binding"/>
    <property type="evidence" value="ECO:0007669"/>
    <property type="project" value="UniProtKB-KW"/>
</dbReference>
<evidence type="ECO:0008006" key="8">
    <source>
        <dbReference type="Google" id="ProtNLM"/>
    </source>
</evidence>
<dbReference type="PATRIC" id="fig|1197174.4.peg.2397"/>
<dbReference type="Pfam" id="PF13531">
    <property type="entry name" value="SBP_bac_11"/>
    <property type="match status" value="1"/>
</dbReference>
<keyword evidence="3 5" id="KW-0732">Signal</keyword>
<comment type="similarity">
    <text evidence="1">Belongs to the bacterial solute-binding protein ModA family.</text>
</comment>
<evidence type="ECO:0000256" key="5">
    <source>
        <dbReference type="SAM" id="SignalP"/>
    </source>
</evidence>
<dbReference type="AlphaFoldDB" id="J2IDL9"/>
<evidence type="ECO:0000313" key="7">
    <source>
        <dbReference type="Proteomes" id="UP000012043"/>
    </source>
</evidence>
<comment type="caution">
    <text evidence="6">The sequence shown here is derived from an EMBL/GenBank/DDBJ whole genome shotgun (WGS) entry which is preliminary data.</text>
</comment>
<evidence type="ECO:0000256" key="3">
    <source>
        <dbReference type="ARBA" id="ARBA00022729"/>
    </source>
</evidence>
<feature type="chain" id="PRO_5003748292" description="Molybdate ABC transporter substrate-binding protein" evidence="5">
    <location>
        <begin position="23"/>
        <end position="267"/>
    </location>
</feature>
<evidence type="ECO:0000256" key="2">
    <source>
        <dbReference type="ARBA" id="ARBA00022723"/>
    </source>
</evidence>
<dbReference type="CDD" id="cd13539">
    <property type="entry name" value="PBP2_AvModA"/>
    <property type="match status" value="1"/>
</dbReference>
<dbReference type="Proteomes" id="UP000012043">
    <property type="component" value="Unassembled WGS sequence"/>
</dbReference>
<dbReference type="Gene3D" id="3.40.190.10">
    <property type="entry name" value="Periplasmic binding protein-like II"/>
    <property type="match status" value="2"/>
</dbReference>
<proteinExistence type="inferred from homology"/>
<feature type="signal peptide" evidence="5">
    <location>
        <begin position="1"/>
        <end position="22"/>
    </location>
</feature>
<keyword evidence="2 4" id="KW-0479">Metal-binding</keyword>
<protein>
    <recommendedName>
        <fullName evidence="8">Molybdate ABC transporter substrate-binding protein</fullName>
    </recommendedName>
</protein>
<evidence type="ECO:0000313" key="6">
    <source>
        <dbReference type="EMBL" id="EJI84774.1"/>
    </source>
</evidence>
<dbReference type="InterPro" id="IPR044084">
    <property type="entry name" value="AvModA-like_subst-bd"/>
</dbReference>
<sequence>MQLMFRFILTLLCWIWATPVSAAEQPTTEPLRIAVAANFHGTLQQLISRYQQQQSQTFLLSAGSSGALYTQIRQDAPFHLFFSADSERPASLEQAGLTRSGSRFTYAEGVLVLWSADPTLIDARASILFSQHFRHLSMAEPRHAPYGLAAQQVLTALELWQPLAQQQKLVRAQSIAQAYGQIASGAAALGFVALAQLKDSAGQISGSYWLPPAELYQPITQQAVILNRAAADPQLLAAAEHFVTWLQSVEAVAIIEAAGYRVTNTAH</sequence>
<dbReference type="PANTHER" id="PTHR30632">
    <property type="entry name" value="MOLYBDATE-BINDING PERIPLASMIC PROTEIN"/>
    <property type="match status" value="1"/>
</dbReference>
<keyword evidence="4" id="KW-0500">Molybdenum</keyword>
<dbReference type="PIRSF" id="PIRSF004846">
    <property type="entry name" value="ModA"/>
    <property type="match status" value="1"/>
</dbReference>
<dbReference type="GO" id="GO:0015689">
    <property type="term" value="P:molybdate ion transport"/>
    <property type="evidence" value="ECO:0007669"/>
    <property type="project" value="InterPro"/>
</dbReference>
<dbReference type="SUPFAM" id="SSF53850">
    <property type="entry name" value="Periplasmic binding protein-like II"/>
    <property type="match status" value="1"/>
</dbReference>
<accession>J2IDL9</accession>
<dbReference type="EMBL" id="ALAB01000028">
    <property type="protein sequence ID" value="EJI84774.1"/>
    <property type="molecule type" value="Genomic_DNA"/>
</dbReference>
<reference evidence="6 7" key="1">
    <citation type="journal article" date="2012" name="J. Bacteriol.">
        <title>Genome Sequence of Pectin-Degrading Alishewanella aestuarii Strain B11T, Isolated from Tidal Flat Sediment.</title>
        <authorList>
            <person name="Jung J."/>
            <person name="Choi S."/>
            <person name="Chun J."/>
            <person name="Park W."/>
        </authorList>
    </citation>
    <scope>NUCLEOTIDE SEQUENCE [LARGE SCALE GENOMIC DNA]</scope>
    <source>
        <strain evidence="6 7">B11</strain>
    </source>
</reference>
<keyword evidence="7" id="KW-1185">Reference proteome</keyword>
<evidence type="ECO:0000256" key="1">
    <source>
        <dbReference type="ARBA" id="ARBA00009175"/>
    </source>
</evidence>
<dbReference type="PANTHER" id="PTHR30632:SF14">
    <property type="entry name" value="TUNGSTATE_MOLYBDATE_CHROMATE-BINDING PROTEIN MODA"/>
    <property type="match status" value="1"/>
</dbReference>
<dbReference type="RefSeq" id="WP_008609378.1">
    <property type="nucleotide sequence ID" value="NZ_ALAB01000028.1"/>
</dbReference>
<feature type="binding site" evidence="4">
    <location>
        <position position="65"/>
    </location>
    <ligand>
        <name>molybdate</name>
        <dbReference type="ChEBI" id="CHEBI:36264"/>
    </ligand>
</feature>
<dbReference type="GO" id="GO:0030973">
    <property type="term" value="F:molybdate ion binding"/>
    <property type="evidence" value="ECO:0007669"/>
    <property type="project" value="InterPro"/>
</dbReference>
<gene>
    <name evidence="6" type="ORF">AEST_24490</name>
</gene>
<organism evidence="6 7">
    <name type="scientific">Alishewanella aestuarii B11</name>
    <dbReference type="NCBI Taxonomy" id="1197174"/>
    <lineage>
        <taxon>Bacteria</taxon>
        <taxon>Pseudomonadati</taxon>
        <taxon>Pseudomonadota</taxon>
        <taxon>Gammaproteobacteria</taxon>
        <taxon>Alteromonadales</taxon>
        <taxon>Alteromonadaceae</taxon>
        <taxon>Alishewanella</taxon>
    </lineage>
</organism>
<dbReference type="NCBIfam" id="TIGR01256">
    <property type="entry name" value="modA"/>
    <property type="match status" value="1"/>
</dbReference>
<feature type="binding site" evidence="4">
    <location>
        <position position="175"/>
    </location>
    <ligand>
        <name>molybdate</name>
        <dbReference type="ChEBI" id="CHEBI:36264"/>
    </ligand>
</feature>